<proteinExistence type="predicted"/>
<feature type="domain" description="Creatinase N-terminal" evidence="2">
    <location>
        <begin position="24"/>
        <end position="162"/>
    </location>
</feature>
<keyword evidence="3" id="KW-0031">Aminopeptidase</keyword>
<evidence type="ECO:0000259" key="1">
    <source>
        <dbReference type="Pfam" id="PF00557"/>
    </source>
</evidence>
<gene>
    <name evidence="3" type="primary">ypdF</name>
    <name evidence="3" type="ORF">MGLY_03160</name>
</gene>
<dbReference type="InterPro" id="IPR050659">
    <property type="entry name" value="Peptidase_M24B"/>
</dbReference>
<dbReference type="InterPro" id="IPR036005">
    <property type="entry name" value="Creatinase/aminopeptidase-like"/>
</dbReference>
<dbReference type="Gene3D" id="3.40.350.10">
    <property type="entry name" value="Creatinase/prolidase N-terminal domain"/>
    <property type="match status" value="1"/>
</dbReference>
<keyword evidence="3" id="KW-0378">Hydrolase</keyword>
<dbReference type="EC" id="3.4.11.-" evidence="3"/>
<feature type="domain" description="Peptidase M24" evidence="1">
    <location>
        <begin position="185"/>
        <end position="378"/>
    </location>
</feature>
<dbReference type="InterPro" id="IPR029149">
    <property type="entry name" value="Creatin/AminoP/Spt16_N"/>
</dbReference>
<dbReference type="PANTHER" id="PTHR46112:SF2">
    <property type="entry name" value="XAA-PRO AMINOPEPTIDASE P-RELATED"/>
    <property type="match status" value="1"/>
</dbReference>
<dbReference type="AlphaFoldDB" id="A0A6I5ZM92"/>
<dbReference type="Gene3D" id="3.90.230.10">
    <property type="entry name" value="Creatinase/methionine aminopeptidase superfamily"/>
    <property type="match status" value="1"/>
</dbReference>
<keyword evidence="3" id="KW-0645">Protease</keyword>
<dbReference type="GO" id="GO:0004177">
    <property type="term" value="F:aminopeptidase activity"/>
    <property type="evidence" value="ECO:0007669"/>
    <property type="project" value="UniProtKB-KW"/>
</dbReference>
<dbReference type="InterPro" id="IPR000994">
    <property type="entry name" value="Pept_M24"/>
</dbReference>
<sequence length="395" mass="44613">MASFVGFLEPTRPIIDWQLLQELRWKRAREIMAAEGLDAILTNVVDNVIYLTGWPRHRTSVHPGSYAVLFLREQKEPVIFCSEGDSGAVKQDHFYSDIRVLPPWQNTWVSYFSRALEDYGLSEATVGLDTRMNASLYNGLVKSLPRVNFVNASTALNRMRMVKNPEEIKAYEYTVSLVEAGINVGIKACKESWGRYSEIEIAAMAQYELLRRGCHATDIWCTSGERTAPVRRFSSAKPVRGGELVVIDGPGSFNGFRAEFARTVWTGGRPGSEHKLLYRTIWEALEAAKEIMKPGTRTSDLEMACLRVVREAGLEDYYGGYPYTGHGMGIRQEQPYITARFPELDTELEEGMIINLEPALWKEGVGGVRLEDIYLITATGYRVLSRAPYEEDLLD</sequence>
<reference evidence="3 4" key="1">
    <citation type="submission" date="2019-11" db="EMBL/GenBank/DDBJ databases">
        <title>Genome sequence of Moorella glycerini DSM11254.</title>
        <authorList>
            <person name="Poehlein A."/>
            <person name="Boeer T."/>
            <person name="Daniel R."/>
        </authorList>
    </citation>
    <scope>NUCLEOTIDE SEQUENCE [LARGE SCALE GENOMIC DNA]</scope>
    <source>
        <strain evidence="3 4">DSM 11254</strain>
    </source>
</reference>
<evidence type="ECO:0000259" key="2">
    <source>
        <dbReference type="Pfam" id="PF01321"/>
    </source>
</evidence>
<organism evidence="3 4">
    <name type="scientific">Neomoorella glycerini</name>
    <dbReference type="NCBI Taxonomy" id="55779"/>
    <lineage>
        <taxon>Bacteria</taxon>
        <taxon>Bacillati</taxon>
        <taxon>Bacillota</taxon>
        <taxon>Clostridia</taxon>
        <taxon>Neomoorellales</taxon>
        <taxon>Neomoorellaceae</taxon>
        <taxon>Neomoorella</taxon>
    </lineage>
</organism>
<dbReference type="SUPFAM" id="SSF53092">
    <property type="entry name" value="Creatinase/prolidase N-terminal domain"/>
    <property type="match status" value="1"/>
</dbReference>
<dbReference type="Proteomes" id="UP000425916">
    <property type="component" value="Chromosome"/>
</dbReference>
<evidence type="ECO:0000313" key="3">
    <source>
        <dbReference type="EMBL" id="QGP90993.1"/>
    </source>
</evidence>
<name>A0A6I5ZM92_9FIRM</name>
<dbReference type="SUPFAM" id="SSF55920">
    <property type="entry name" value="Creatinase/aminopeptidase"/>
    <property type="match status" value="1"/>
</dbReference>
<accession>A0A6I5ZM92</accession>
<dbReference type="InterPro" id="IPR000587">
    <property type="entry name" value="Creatinase_N"/>
</dbReference>
<keyword evidence="4" id="KW-1185">Reference proteome</keyword>
<dbReference type="EMBL" id="CP046244">
    <property type="protein sequence ID" value="QGP90993.1"/>
    <property type="molecule type" value="Genomic_DNA"/>
</dbReference>
<evidence type="ECO:0000313" key="4">
    <source>
        <dbReference type="Proteomes" id="UP000425916"/>
    </source>
</evidence>
<protein>
    <submittedName>
        <fullName evidence="3">Aminopeptidase YpdF</fullName>
        <ecNumber evidence="3">3.4.11.-</ecNumber>
    </submittedName>
</protein>
<dbReference type="Pfam" id="PF00557">
    <property type="entry name" value="Peptidase_M24"/>
    <property type="match status" value="1"/>
</dbReference>
<dbReference type="OrthoDB" id="9806388at2"/>
<dbReference type="PANTHER" id="PTHR46112">
    <property type="entry name" value="AMINOPEPTIDASE"/>
    <property type="match status" value="1"/>
</dbReference>
<dbReference type="Pfam" id="PF01321">
    <property type="entry name" value="Creatinase_N"/>
    <property type="match status" value="1"/>
</dbReference>
<dbReference type="RefSeq" id="WP_156271431.1">
    <property type="nucleotide sequence ID" value="NZ_CP046244.1"/>
</dbReference>
<dbReference type="CDD" id="cd01066">
    <property type="entry name" value="APP_MetAP"/>
    <property type="match status" value="1"/>
</dbReference>